<dbReference type="GO" id="GO:0016740">
    <property type="term" value="F:transferase activity"/>
    <property type="evidence" value="ECO:0007669"/>
    <property type="project" value="UniProtKB-KW"/>
</dbReference>
<comment type="similarity">
    <text evidence="2 8">Belongs to the trans-sulfuration enzymes family.</text>
</comment>
<dbReference type="InterPro" id="IPR006233">
    <property type="entry name" value="Cys_b_lyase_bac"/>
</dbReference>
<accession>A0ABS5RC42</accession>
<dbReference type="Pfam" id="PF01053">
    <property type="entry name" value="Cys_Met_Meta_PP"/>
    <property type="match status" value="1"/>
</dbReference>
<dbReference type="RefSeq" id="WP_213756843.1">
    <property type="nucleotide sequence ID" value="NZ_JAHCQH010000021.1"/>
</dbReference>
<protein>
    <submittedName>
        <fullName evidence="9">PLP-dependent transferase</fullName>
    </submittedName>
</protein>
<evidence type="ECO:0000256" key="3">
    <source>
        <dbReference type="ARBA" id="ARBA00022898"/>
    </source>
</evidence>
<comment type="cofactor">
    <cofactor evidence="1 8">
        <name>pyridoxal 5'-phosphate</name>
        <dbReference type="ChEBI" id="CHEBI:597326"/>
    </cofactor>
</comment>
<gene>
    <name evidence="9" type="ORF">KIP89_17365</name>
</gene>
<dbReference type="PROSITE" id="PS00868">
    <property type="entry name" value="CYS_MET_METAB_PP"/>
    <property type="match status" value="1"/>
</dbReference>
<proteinExistence type="inferred from homology"/>
<name>A0ABS5RC42_9HYPH</name>
<evidence type="ECO:0000256" key="6">
    <source>
        <dbReference type="ARBA" id="ARBA00047517"/>
    </source>
</evidence>
<keyword evidence="10" id="KW-1185">Reference proteome</keyword>
<evidence type="ECO:0000256" key="1">
    <source>
        <dbReference type="ARBA" id="ARBA00001933"/>
    </source>
</evidence>
<dbReference type="InterPro" id="IPR015422">
    <property type="entry name" value="PyrdxlP-dep_Trfase_small"/>
</dbReference>
<evidence type="ECO:0000256" key="8">
    <source>
        <dbReference type="RuleBase" id="RU362118"/>
    </source>
</evidence>
<evidence type="ECO:0000256" key="5">
    <source>
        <dbReference type="ARBA" id="ARBA00046315"/>
    </source>
</evidence>
<comment type="catalytic activity">
    <reaction evidence="6">
        <text>L,L-cystathionine + H2O = L-homocysteine + pyruvate + NH4(+)</text>
        <dbReference type="Rhea" id="RHEA:13965"/>
        <dbReference type="ChEBI" id="CHEBI:15361"/>
        <dbReference type="ChEBI" id="CHEBI:15377"/>
        <dbReference type="ChEBI" id="CHEBI:28938"/>
        <dbReference type="ChEBI" id="CHEBI:58161"/>
        <dbReference type="ChEBI" id="CHEBI:58199"/>
    </reaction>
</comment>
<dbReference type="InterPro" id="IPR000277">
    <property type="entry name" value="Cys/Met-Metab_PyrdxlP-dep_enz"/>
</dbReference>
<sequence length="395" mass="41470">MAKDDTPTRDATLCVHPPEVSQEGYASLAVPTYRASTIVYPDGEAFLRRATRGADGYTYGLHGTPTTRTLEEQITRLHGGARTLIVPSGQAAISMVMLAVLKPGDHVLIPDNAYPPVRALCADYLNPRGIAHTVYDPMIGAGIADLIEARTRLLWIEAPGSGSMEVPDVPALIAAARARGVLTGCDNTWATPLLFKPLAHGADIVCEALTKYVGGHSDLLLGSITVADIALHRELRATLGTLGIGVSPDECALALRGIQTMAVRLAHVGQVAEDFARRLVGRPGVAAVLHPALPSHPGHAAYSRDFKGGSGVFSLVLEPGQEAHLGAALGALKVFAIGASWGGTHSLVAPQDIASIRTATRWPHAGPLLRLSIGLEDPAELWDDLAGLLDRLSAG</sequence>
<evidence type="ECO:0000256" key="7">
    <source>
        <dbReference type="ARBA" id="ARBA00047625"/>
    </source>
</evidence>
<evidence type="ECO:0000256" key="4">
    <source>
        <dbReference type="ARBA" id="ARBA00023239"/>
    </source>
</evidence>
<keyword evidence="9" id="KW-0808">Transferase</keyword>
<evidence type="ECO:0000313" key="10">
    <source>
        <dbReference type="Proteomes" id="UP001166585"/>
    </source>
</evidence>
<dbReference type="PIRSF" id="PIRSF001434">
    <property type="entry name" value="CGS"/>
    <property type="match status" value="1"/>
</dbReference>
<dbReference type="InterPro" id="IPR015424">
    <property type="entry name" value="PyrdxlP-dep_Trfase"/>
</dbReference>
<comment type="catalytic activity">
    <reaction evidence="7">
        <text>an S-substituted L-cysteine + H2O = a thiol + pyruvate + NH4(+)</text>
        <dbReference type="Rhea" id="RHEA:18121"/>
        <dbReference type="ChEBI" id="CHEBI:15361"/>
        <dbReference type="ChEBI" id="CHEBI:15377"/>
        <dbReference type="ChEBI" id="CHEBI:28938"/>
        <dbReference type="ChEBI" id="CHEBI:29256"/>
        <dbReference type="ChEBI" id="CHEBI:58717"/>
        <dbReference type="EC" id="4.4.1.13"/>
    </reaction>
</comment>
<dbReference type="Gene3D" id="3.90.1150.10">
    <property type="entry name" value="Aspartate Aminotransferase, domain 1"/>
    <property type="match status" value="1"/>
</dbReference>
<dbReference type="InterPro" id="IPR054542">
    <property type="entry name" value="Cys_met_metab_PP"/>
</dbReference>
<comment type="pathway">
    <text evidence="5">Amino-acid biosynthesis; L-methionine biosynthesis via de novo pathway; L-homocysteine from L-cystathionine: step 1/1.</text>
</comment>
<dbReference type="InterPro" id="IPR015421">
    <property type="entry name" value="PyrdxlP-dep_Trfase_major"/>
</dbReference>
<keyword evidence="3 8" id="KW-0663">Pyridoxal phosphate</keyword>
<dbReference type="Gene3D" id="3.40.640.10">
    <property type="entry name" value="Type I PLP-dependent aspartate aminotransferase-like (Major domain)"/>
    <property type="match status" value="1"/>
</dbReference>
<evidence type="ECO:0000313" key="9">
    <source>
        <dbReference type="EMBL" id="MBS9478880.1"/>
    </source>
</evidence>
<organism evidence="9 10">
    <name type="scientific">Ancylobacter radicis</name>
    <dbReference type="NCBI Taxonomy" id="2836179"/>
    <lineage>
        <taxon>Bacteria</taxon>
        <taxon>Pseudomonadati</taxon>
        <taxon>Pseudomonadota</taxon>
        <taxon>Alphaproteobacteria</taxon>
        <taxon>Hyphomicrobiales</taxon>
        <taxon>Xanthobacteraceae</taxon>
        <taxon>Ancylobacter</taxon>
    </lineage>
</organism>
<dbReference type="PANTHER" id="PTHR43500:SF1">
    <property type="entry name" value="CYSTATHIONINE BETA-LYASE-RELATED"/>
    <property type="match status" value="1"/>
</dbReference>
<dbReference type="EMBL" id="JAHCQH010000021">
    <property type="protein sequence ID" value="MBS9478880.1"/>
    <property type="molecule type" value="Genomic_DNA"/>
</dbReference>
<keyword evidence="4" id="KW-0456">Lyase</keyword>
<dbReference type="Proteomes" id="UP001166585">
    <property type="component" value="Unassembled WGS sequence"/>
</dbReference>
<evidence type="ECO:0000256" key="2">
    <source>
        <dbReference type="ARBA" id="ARBA00009077"/>
    </source>
</evidence>
<comment type="caution">
    <text evidence="9">The sequence shown here is derived from an EMBL/GenBank/DDBJ whole genome shotgun (WGS) entry which is preliminary data.</text>
</comment>
<dbReference type="SUPFAM" id="SSF53383">
    <property type="entry name" value="PLP-dependent transferases"/>
    <property type="match status" value="1"/>
</dbReference>
<reference evidence="9" key="1">
    <citation type="submission" date="2021-05" db="EMBL/GenBank/DDBJ databases">
        <authorList>
            <person name="Sun Q."/>
            <person name="Inoue M."/>
        </authorList>
    </citation>
    <scope>NUCLEOTIDE SEQUENCE</scope>
    <source>
        <strain evidence="9">VKM B-3255</strain>
    </source>
</reference>
<dbReference type="PANTHER" id="PTHR43500">
    <property type="entry name" value="CYSTATHIONINE BETA-LYASE-RELATED"/>
    <property type="match status" value="1"/>
</dbReference>